<evidence type="ECO:0000256" key="8">
    <source>
        <dbReference type="ARBA" id="ARBA00023242"/>
    </source>
</evidence>
<feature type="domain" description="NOL9 C-terminal" evidence="13">
    <location>
        <begin position="402"/>
        <end position="509"/>
    </location>
</feature>
<keyword evidence="8" id="KW-0539">Nucleus</keyword>
<dbReference type="Proteomes" id="UP000675881">
    <property type="component" value="Chromosome 11"/>
</dbReference>
<dbReference type="AlphaFoldDB" id="A0A7R8H108"/>
<dbReference type="SUPFAM" id="SSF52540">
    <property type="entry name" value="P-loop containing nucleoside triphosphate hydrolases"/>
    <property type="match status" value="1"/>
</dbReference>
<feature type="domain" description="Clp1 P-loop" evidence="11">
    <location>
        <begin position="194"/>
        <end position="363"/>
    </location>
</feature>
<dbReference type="EMBL" id="HG994590">
    <property type="protein sequence ID" value="CAF2802222.1"/>
    <property type="molecule type" value="Genomic_DNA"/>
</dbReference>
<accession>A0A7R8H108</accession>
<dbReference type="GO" id="GO:0051731">
    <property type="term" value="F:polynucleotide 5'-hydroxyl-kinase activity"/>
    <property type="evidence" value="ECO:0007669"/>
    <property type="project" value="InterPro"/>
</dbReference>
<comment type="subcellular location">
    <subcellularLocation>
        <location evidence="1">Nucleus</location>
        <location evidence="1">Nucleolus</location>
    </subcellularLocation>
</comment>
<dbReference type="InterPro" id="IPR045116">
    <property type="entry name" value="Clp1/Grc3"/>
</dbReference>
<keyword evidence="3" id="KW-0698">rRNA processing</keyword>
<evidence type="ECO:0000259" key="12">
    <source>
        <dbReference type="Pfam" id="PF24419"/>
    </source>
</evidence>
<evidence type="ECO:0000256" key="6">
    <source>
        <dbReference type="ARBA" id="ARBA00022777"/>
    </source>
</evidence>
<sequence length="554" mass="61905">MLIPGLFCYHFIASYASKYEDAKERSISGFKYFVVSKDGVLMSLSQGHKFYFRGKLIFKSIKGTWTVCGAKLGPDNPHVNIYCPAGYSYLSLESLNEEHDSFSSTDSISKEEKRIIKKFDLGDNSDILEFLSTSSHKNKGSQASTPFESALSIRNINPNSTRLFETLPEWDIALRSISISRENGIQTPKLLVVGGKGVGKSSFTKYQLNSLLDKSPVYFIDLDPGQAEFTPPGFISVHLIKSPVIGPNFTHIYNQAKISYYIGDVNMCNCGARFLNCAIQLLDELKADKEGGSYPWIINTMGFNKGLGIVFMKNFELDFSPSNISSIRQNCWVTKPGVPLKYNVLTFKAVPESPNVKEMHSQDNWGIPEPKKLRAIVLLSYFGASLFSQKDFFDRKIHSLHELTPVKVPWSEVCVQLLHVPSSESKHAVDIMNVSLVSLGCIPDLDVSTPHASKELFRMIPKTTIVKSLGFGIIRSVDKVRKCFYLLTSLRGPDLNSVNCLSCGAILLPEGCLTNPSNTEIKGTSSPYVQNHRQSQPSPLDQPWRRHFKPKLEN</sequence>
<evidence type="ECO:0000256" key="9">
    <source>
        <dbReference type="ARBA" id="ARBA00071212"/>
    </source>
</evidence>
<keyword evidence="15" id="KW-1185">Reference proteome</keyword>
<evidence type="ECO:0000313" key="15">
    <source>
        <dbReference type="Proteomes" id="UP000675881"/>
    </source>
</evidence>
<keyword evidence="4 14" id="KW-0808">Transferase</keyword>
<evidence type="ECO:0000256" key="4">
    <source>
        <dbReference type="ARBA" id="ARBA00022679"/>
    </source>
</evidence>
<evidence type="ECO:0000259" key="11">
    <source>
        <dbReference type="Pfam" id="PF16575"/>
    </source>
</evidence>
<evidence type="ECO:0000256" key="10">
    <source>
        <dbReference type="SAM" id="MobiDB-lite"/>
    </source>
</evidence>
<name>A0A7R8H108_LEPSM</name>
<evidence type="ECO:0000256" key="7">
    <source>
        <dbReference type="ARBA" id="ARBA00022840"/>
    </source>
</evidence>
<evidence type="ECO:0000259" key="13">
    <source>
        <dbReference type="Pfam" id="PF25467"/>
    </source>
</evidence>
<keyword evidence="6" id="KW-0418">Kinase</keyword>
<dbReference type="InterPro" id="IPR057570">
    <property type="entry name" value="NOL9_C"/>
</dbReference>
<evidence type="ECO:0000256" key="1">
    <source>
        <dbReference type="ARBA" id="ARBA00004604"/>
    </source>
</evidence>
<evidence type="ECO:0000256" key="3">
    <source>
        <dbReference type="ARBA" id="ARBA00022552"/>
    </source>
</evidence>
<evidence type="ECO:0000256" key="2">
    <source>
        <dbReference type="ARBA" id="ARBA00011003"/>
    </source>
</evidence>
<dbReference type="PANTHER" id="PTHR12755:SF3">
    <property type="entry name" value="POLYNUCLEOTIDE 5'-HYDROXYL-KINASE NOL9"/>
    <property type="match status" value="1"/>
</dbReference>
<dbReference type="OrthoDB" id="2405412at2759"/>
<feature type="region of interest" description="Disordered" evidence="10">
    <location>
        <begin position="523"/>
        <end position="554"/>
    </location>
</feature>
<dbReference type="GO" id="GO:0000448">
    <property type="term" value="P:cleavage in ITS2 between 5.8S rRNA and LSU-rRNA of tricistronic rRNA transcript (SSU-rRNA, 5.8S rRNA, LSU-rRNA)"/>
    <property type="evidence" value="ECO:0007669"/>
    <property type="project" value="TreeGrafter"/>
</dbReference>
<feature type="compositionally biased region" description="Polar residues" evidence="10">
    <location>
        <begin position="523"/>
        <end position="539"/>
    </location>
</feature>
<organism evidence="14 15">
    <name type="scientific">Lepeophtheirus salmonis</name>
    <name type="common">Salmon louse</name>
    <name type="synonym">Caligus salmonis</name>
    <dbReference type="NCBI Taxonomy" id="72036"/>
    <lineage>
        <taxon>Eukaryota</taxon>
        <taxon>Metazoa</taxon>
        <taxon>Ecdysozoa</taxon>
        <taxon>Arthropoda</taxon>
        <taxon>Crustacea</taxon>
        <taxon>Multicrustacea</taxon>
        <taxon>Hexanauplia</taxon>
        <taxon>Copepoda</taxon>
        <taxon>Siphonostomatoida</taxon>
        <taxon>Caligidae</taxon>
        <taxon>Lepeophtheirus</taxon>
    </lineage>
</organism>
<reference evidence="14" key="1">
    <citation type="submission" date="2021-02" db="EMBL/GenBank/DDBJ databases">
        <authorList>
            <person name="Bekaert M."/>
        </authorList>
    </citation>
    <scope>NUCLEOTIDE SEQUENCE</scope>
    <source>
        <strain evidence="14">IoA-00</strain>
    </source>
</reference>
<keyword evidence="7" id="KW-0067">ATP-binding</keyword>
<dbReference type="Pfam" id="PF16575">
    <property type="entry name" value="CLP1_P"/>
    <property type="match status" value="1"/>
</dbReference>
<gene>
    <name evidence="14" type="ORF">LSAA_2953</name>
</gene>
<evidence type="ECO:0000313" key="14">
    <source>
        <dbReference type="EMBL" id="CAF2802222.1"/>
    </source>
</evidence>
<comment type="similarity">
    <text evidence="2">Belongs to the Clp1 family. NOL9/GRC3 subfamily.</text>
</comment>
<dbReference type="InterPro" id="IPR032319">
    <property type="entry name" value="CLP1_P"/>
</dbReference>
<dbReference type="Pfam" id="PF24419">
    <property type="entry name" value="Cupin_NOL9"/>
    <property type="match status" value="1"/>
</dbReference>
<dbReference type="Gene3D" id="3.40.50.300">
    <property type="entry name" value="P-loop containing nucleotide triphosphate hydrolases"/>
    <property type="match status" value="1"/>
</dbReference>
<dbReference type="GO" id="GO:0005524">
    <property type="term" value="F:ATP binding"/>
    <property type="evidence" value="ECO:0007669"/>
    <property type="project" value="UniProtKB-KW"/>
</dbReference>
<proteinExistence type="inferred from homology"/>
<dbReference type="PANTHER" id="PTHR12755">
    <property type="entry name" value="CLEAVAGE/POLYADENYLATION FACTOR IA SUBUNIT CLP1P"/>
    <property type="match status" value="1"/>
</dbReference>
<dbReference type="Pfam" id="PF25467">
    <property type="entry name" value="NOL9_C"/>
    <property type="match status" value="1"/>
</dbReference>
<keyword evidence="5" id="KW-0547">Nucleotide-binding</keyword>
<dbReference type="GO" id="GO:0005730">
    <property type="term" value="C:nucleolus"/>
    <property type="evidence" value="ECO:0007669"/>
    <property type="project" value="UniProtKB-SubCell"/>
</dbReference>
<feature type="compositionally biased region" description="Basic residues" evidence="10">
    <location>
        <begin position="545"/>
        <end position="554"/>
    </location>
</feature>
<dbReference type="InterPro" id="IPR057573">
    <property type="entry name" value="NOL9_N"/>
</dbReference>
<evidence type="ECO:0000256" key="5">
    <source>
        <dbReference type="ARBA" id="ARBA00022741"/>
    </source>
</evidence>
<dbReference type="InterPro" id="IPR027417">
    <property type="entry name" value="P-loop_NTPase"/>
</dbReference>
<feature type="domain" description="NOL9 N-terminal" evidence="12">
    <location>
        <begin position="33"/>
        <end position="109"/>
    </location>
</feature>
<protein>
    <recommendedName>
        <fullName evidence="9">Polynucleotide 5'-hydroxyl-kinase NOL9</fullName>
    </recommendedName>
</protein>